<dbReference type="OrthoDB" id="10602444at2759"/>
<dbReference type="RefSeq" id="XP_001311568.1">
    <property type="nucleotide sequence ID" value="XM_001311567.1"/>
</dbReference>
<dbReference type="Proteomes" id="UP000001542">
    <property type="component" value="Unassembled WGS sequence"/>
</dbReference>
<dbReference type="InParanoid" id="A2F8V6"/>
<reference evidence="2" key="2">
    <citation type="journal article" date="2007" name="Science">
        <title>Draft genome sequence of the sexually transmitted pathogen Trichomonas vaginalis.</title>
        <authorList>
            <person name="Carlton J.M."/>
            <person name="Hirt R.P."/>
            <person name="Silva J.C."/>
            <person name="Delcher A.L."/>
            <person name="Schatz M."/>
            <person name="Zhao Q."/>
            <person name="Wortman J.R."/>
            <person name="Bidwell S.L."/>
            <person name="Alsmark U.C.M."/>
            <person name="Besteiro S."/>
            <person name="Sicheritz-Ponten T."/>
            <person name="Noel C.J."/>
            <person name="Dacks J.B."/>
            <person name="Foster P.G."/>
            <person name="Simillion C."/>
            <person name="Van de Peer Y."/>
            <person name="Miranda-Saavedra D."/>
            <person name="Barton G.J."/>
            <person name="Westrop G.D."/>
            <person name="Mueller S."/>
            <person name="Dessi D."/>
            <person name="Fiori P.L."/>
            <person name="Ren Q."/>
            <person name="Paulsen I."/>
            <person name="Zhang H."/>
            <person name="Bastida-Corcuera F.D."/>
            <person name="Simoes-Barbosa A."/>
            <person name="Brown M.T."/>
            <person name="Hayes R.D."/>
            <person name="Mukherjee M."/>
            <person name="Okumura C.Y."/>
            <person name="Schneider R."/>
            <person name="Smith A.J."/>
            <person name="Vanacova S."/>
            <person name="Villalvazo M."/>
            <person name="Haas B.J."/>
            <person name="Pertea M."/>
            <person name="Feldblyum T.V."/>
            <person name="Utterback T.R."/>
            <person name="Shu C.L."/>
            <person name="Osoegawa K."/>
            <person name="de Jong P.J."/>
            <person name="Hrdy I."/>
            <person name="Horvathova L."/>
            <person name="Zubacova Z."/>
            <person name="Dolezal P."/>
            <person name="Malik S.B."/>
            <person name="Logsdon J.M. Jr."/>
            <person name="Henze K."/>
            <person name="Gupta A."/>
            <person name="Wang C.C."/>
            <person name="Dunne R.L."/>
            <person name="Upcroft J.A."/>
            <person name="Upcroft P."/>
            <person name="White O."/>
            <person name="Salzberg S.L."/>
            <person name="Tang P."/>
            <person name="Chiu C.-H."/>
            <person name="Lee Y.-S."/>
            <person name="Embley T.M."/>
            <person name="Coombs G.H."/>
            <person name="Mottram J.C."/>
            <person name="Tachezy J."/>
            <person name="Fraser-Liggett C.M."/>
            <person name="Johnson P.J."/>
        </authorList>
    </citation>
    <scope>NUCLEOTIDE SEQUENCE [LARGE SCALE GENOMIC DNA]</scope>
    <source>
        <strain evidence="2">G3</strain>
    </source>
</reference>
<evidence type="ECO:0000313" key="2">
    <source>
        <dbReference type="EMBL" id="EAX98638.1"/>
    </source>
</evidence>
<evidence type="ECO:0000313" key="3">
    <source>
        <dbReference type="Proteomes" id="UP000001542"/>
    </source>
</evidence>
<dbReference type="AlphaFoldDB" id="A2F8V6"/>
<organism evidence="2 3">
    <name type="scientific">Trichomonas vaginalis (strain ATCC PRA-98 / G3)</name>
    <dbReference type="NCBI Taxonomy" id="412133"/>
    <lineage>
        <taxon>Eukaryota</taxon>
        <taxon>Metamonada</taxon>
        <taxon>Parabasalia</taxon>
        <taxon>Trichomonadida</taxon>
        <taxon>Trichomonadidae</taxon>
        <taxon>Trichomonas</taxon>
    </lineage>
</organism>
<keyword evidence="3" id="KW-1185">Reference proteome</keyword>
<dbReference type="VEuPathDB" id="TrichDB:TVAGG3_0689320"/>
<dbReference type="EMBL" id="DS113667">
    <property type="protein sequence ID" value="EAX98638.1"/>
    <property type="molecule type" value="Genomic_DNA"/>
</dbReference>
<dbReference type="VEuPathDB" id="TrichDB:TVAG_403200"/>
<sequence length="264" mass="29601">MSLVFAVEIELKKLIIKADYIFDPQLSITVADNEPTAFPWEPDKDELENTSWDIKKTYQIMISTDLFNAIKSWPVSFNIGMKKDSVILGTTKYEFKPMLASALILIGRSKSKDIEAIMRDSNRKEVARLYLTATVEYFPGNEHSKTVEIIASQPLIPPPNEKVFTPKLEDTQLHQSSGIEDSEVSILSSSSSISTHHNESESDKSLLQGHSTFKTASEANKSKMNTMQKESTFTTTTTTSKGISKYSSTISFKKTGFTDDFEEI</sequence>
<gene>
    <name evidence="2" type="ORF">TVAG_403200</name>
</gene>
<feature type="compositionally biased region" description="Low complexity" evidence="1">
    <location>
        <begin position="184"/>
        <end position="195"/>
    </location>
</feature>
<name>A2F8V6_TRIV3</name>
<proteinExistence type="predicted"/>
<reference evidence="2" key="1">
    <citation type="submission" date="2006-10" db="EMBL/GenBank/DDBJ databases">
        <authorList>
            <person name="Amadeo P."/>
            <person name="Zhao Q."/>
            <person name="Wortman J."/>
            <person name="Fraser-Liggett C."/>
            <person name="Carlton J."/>
        </authorList>
    </citation>
    <scope>NUCLEOTIDE SEQUENCE</scope>
    <source>
        <strain evidence="2">G3</strain>
    </source>
</reference>
<feature type="compositionally biased region" description="Polar residues" evidence="1">
    <location>
        <begin position="208"/>
        <end position="230"/>
    </location>
</feature>
<feature type="region of interest" description="Disordered" evidence="1">
    <location>
        <begin position="174"/>
        <end position="240"/>
    </location>
</feature>
<dbReference type="KEGG" id="tva:4756435"/>
<protein>
    <submittedName>
        <fullName evidence="2">Uncharacterized protein</fullName>
    </submittedName>
</protein>
<accession>A2F8V6</accession>
<evidence type="ECO:0000256" key="1">
    <source>
        <dbReference type="SAM" id="MobiDB-lite"/>
    </source>
</evidence>
<feature type="compositionally biased region" description="Low complexity" evidence="1">
    <location>
        <begin position="231"/>
        <end position="240"/>
    </location>
</feature>